<dbReference type="Proteomes" id="UP000264541">
    <property type="component" value="Unassembled WGS sequence"/>
</dbReference>
<protein>
    <recommendedName>
        <fullName evidence="3">YviE</fullName>
    </recommendedName>
</protein>
<dbReference type="OrthoDB" id="2112831at2"/>
<comment type="caution">
    <text evidence="1">The sequence shown here is derived from an EMBL/GenBank/DDBJ whole genome shotgun (WGS) entry which is preliminary data.</text>
</comment>
<dbReference type="AlphaFoldDB" id="A0A372LM70"/>
<name>A0A372LM70_9BACI</name>
<proteinExistence type="predicted"/>
<reference evidence="1 2" key="1">
    <citation type="submission" date="2018-08" db="EMBL/GenBank/DDBJ databases">
        <title>Bacillus chawlae sp. nov., Bacillus glennii sp. nov., and Bacillus saganii sp. nov. Isolated from the Vehicle Assembly Building at Kennedy Space Center where the Viking Spacecraft were Assembled.</title>
        <authorList>
            <person name="Seuylemezian A."/>
            <person name="Vaishampayan P."/>
        </authorList>
    </citation>
    <scope>NUCLEOTIDE SEQUENCE [LARGE SCALE GENOMIC DNA]</scope>
    <source>
        <strain evidence="1 2">V47-23a</strain>
    </source>
</reference>
<evidence type="ECO:0008006" key="3">
    <source>
        <dbReference type="Google" id="ProtNLM"/>
    </source>
</evidence>
<gene>
    <name evidence="1" type="ORF">D0469_12355</name>
</gene>
<keyword evidence="2" id="KW-1185">Reference proteome</keyword>
<organism evidence="1 2">
    <name type="scientific">Peribacillus saganii</name>
    <dbReference type="NCBI Taxonomy" id="2303992"/>
    <lineage>
        <taxon>Bacteria</taxon>
        <taxon>Bacillati</taxon>
        <taxon>Bacillota</taxon>
        <taxon>Bacilli</taxon>
        <taxon>Bacillales</taxon>
        <taxon>Bacillaceae</taxon>
        <taxon>Peribacillus</taxon>
    </lineage>
</organism>
<sequence length="196" mass="21551">MQLPQIRMQSQQALIGLKAQRGVQNISQSNADLTITQPMAEMTIKRIPSKLTIDQTKAREDVDLKSISKRIAEAAQAGVQELLNGIARRSQEGNELMSIENGGNPIAGQAKRNSAKDQAGFTIGWIPKHGSVEIDYDPGTVNIDVQVNKPLINANVNEPRISYTPGSVEVNLKQSQSLKIDFDNLRFIGVNYEQTI</sequence>
<evidence type="ECO:0000313" key="2">
    <source>
        <dbReference type="Proteomes" id="UP000264541"/>
    </source>
</evidence>
<dbReference type="InterPro" id="IPR045527">
    <property type="entry name" value="DUF6470"/>
</dbReference>
<accession>A0A372LM70</accession>
<evidence type="ECO:0000313" key="1">
    <source>
        <dbReference type="EMBL" id="RFU68299.1"/>
    </source>
</evidence>
<dbReference type="Pfam" id="PF20074">
    <property type="entry name" value="DUF6470"/>
    <property type="match status" value="1"/>
</dbReference>
<dbReference type="RefSeq" id="WP_117327048.1">
    <property type="nucleotide sequence ID" value="NZ_QVTE01000034.1"/>
</dbReference>
<dbReference type="EMBL" id="QVTE01000034">
    <property type="protein sequence ID" value="RFU68299.1"/>
    <property type="molecule type" value="Genomic_DNA"/>
</dbReference>